<dbReference type="EMBL" id="PSZP01000003">
    <property type="protein sequence ID" value="TCG11808.1"/>
    <property type="molecule type" value="Genomic_DNA"/>
</dbReference>
<dbReference type="PANTHER" id="PTHR33545">
    <property type="entry name" value="UPF0750 MEMBRANE PROTEIN YITT-RELATED"/>
    <property type="match status" value="1"/>
</dbReference>
<dbReference type="RefSeq" id="WP_131613129.1">
    <property type="nucleotide sequence ID" value="NZ_PSZP01000003.1"/>
</dbReference>
<evidence type="ECO:0000256" key="4">
    <source>
        <dbReference type="ARBA" id="ARBA00022989"/>
    </source>
</evidence>
<dbReference type="Pfam" id="PF10035">
    <property type="entry name" value="DUF2179"/>
    <property type="match status" value="1"/>
</dbReference>
<evidence type="ECO:0000256" key="1">
    <source>
        <dbReference type="ARBA" id="ARBA00004651"/>
    </source>
</evidence>
<feature type="transmembrane region" description="Helical" evidence="6">
    <location>
        <begin position="284"/>
        <end position="309"/>
    </location>
</feature>
<evidence type="ECO:0000256" key="2">
    <source>
        <dbReference type="ARBA" id="ARBA00022475"/>
    </source>
</evidence>
<keyword evidence="4 6" id="KW-1133">Transmembrane helix</keyword>
<keyword evidence="3 6" id="KW-0812">Transmembrane</keyword>
<feature type="transmembrane region" description="Helical" evidence="6">
    <location>
        <begin position="215"/>
        <end position="234"/>
    </location>
</feature>
<keyword evidence="2" id="KW-1003">Cell membrane</keyword>
<evidence type="ECO:0000313" key="9">
    <source>
        <dbReference type="Proteomes" id="UP000291072"/>
    </source>
</evidence>
<reference evidence="8 9" key="1">
    <citation type="submission" date="2018-02" db="EMBL/GenBank/DDBJ databases">
        <title>Mycoplasma marinum and Mycoplasma todarodis sp. nov., moderately halophilic and psychrotolerant mycoplasmas isolated from cephalopods.</title>
        <authorList>
            <person name="Viver T."/>
        </authorList>
    </citation>
    <scope>NUCLEOTIDE SEQUENCE [LARGE SCALE GENOMIC DNA]</scope>
    <source>
        <strain evidence="8 9">5H</strain>
    </source>
</reference>
<gene>
    <name evidence="8" type="ORF">C4B25_00625</name>
</gene>
<evidence type="ECO:0000259" key="7">
    <source>
        <dbReference type="Pfam" id="PF10035"/>
    </source>
</evidence>
<dbReference type="Pfam" id="PF02588">
    <property type="entry name" value="YitT_membrane"/>
    <property type="match status" value="1"/>
</dbReference>
<protein>
    <recommendedName>
        <fullName evidence="7">DUF2179 domain-containing protein</fullName>
    </recommendedName>
</protein>
<keyword evidence="9" id="KW-1185">Reference proteome</keyword>
<feature type="transmembrane region" description="Helical" evidence="6">
    <location>
        <begin position="333"/>
        <end position="355"/>
    </location>
</feature>
<dbReference type="OrthoDB" id="387512at2"/>
<comment type="caution">
    <text evidence="8">The sequence shown here is derived from an EMBL/GenBank/DDBJ whole genome shotgun (WGS) entry which is preliminary data.</text>
</comment>
<dbReference type="InterPro" id="IPR051461">
    <property type="entry name" value="UPF0750_membrane"/>
</dbReference>
<feature type="transmembrane region" description="Helical" evidence="6">
    <location>
        <begin position="241"/>
        <end position="264"/>
    </location>
</feature>
<organism evidence="8 9">
    <name type="scientific">Mycoplasma todarodis</name>
    <dbReference type="NCBI Taxonomy" id="1937191"/>
    <lineage>
        <taxon>Bacteria</taxon>
        <taxon>Bacillati</taxon>
        <taxon>Mycoplasmatota</taxon>
        <taxon>Mollicutes</taxon>
        <taxon>Mycoplasmataceae</taxon>
        <taxon>Mycoplasma</taxon>
    </lineage>
</organism>
<proteinExistence type="predicted"/>
<evidence type="ECO:0000256" key="3">
    <source>
        <dbReference type="ARBA" id="ARBA00022692"/>
    </source>
</evidence>
<dbReference type="InterPro" id="IPR003740">
    <property type="entry name" value="YitT"/>
</dbReference>
<dbReference type="AlphaFoldDB" id="A0A4R0XMP2"/>
<feature type="transmembrane region" description="Helical" evidence="6">
    <location>
        <begin position="361"/>
        <end position="384"/>
    </location>
</feature>
<evidence type="ECO:0000256" key="6">
    <source>
        <dbReference type="SAM" id="Phobius"/>
    </source>
</evidence>
<feature type="transmembrane region" description="Helical" evidence="6">
    <location>
        <begin position="166"/>
        <end position="184"/>
    </location>
</feature>
<accession>A0A4R0XMP2</accession>
<dbReference type="Proteomes" id="UP000291072">
    <property type="component" value="Unassembled WGS sequence"/>
</dbReference>
<evidence type="ECO:0000313" key="8">
    <source>
        <dbReference type="EMBL" id="TCG11808.1"/>
    </source>
</evidence>
<dbReference type="InterPro" id="IPR019264">
    <property type="entry name" value="DUF2179"/>
</dbReference>
<evidence type="ECO:0000256" key="5">
    <source>
        <dbReference type="ARBA" id="ARBA00023136"/>
    </source>
</evidence>
<keyword evidence="5 6" id="KW-0472">Membrane</keyword>
<dbReference type="GO" id="GO:0005886">
    <property type="term" value="C:plasma membrane"/>
    <property type="evidence" value="ECO:0007669"/>
    <property type="project" value="UniProtKB-SubCell"/>
</dbReference>
<sequence>MENEIKKVNKISVDSYKEKIASAKTSYESGKKRIETKYKKKIANATSTQEVKALRKQRKTELIRCKNKYAFKYNALINQKLFRRAIFESKAEELKNDFKRRKSESVNWDQEIESKKLTFELKRLQKKYSRPVSTHYLTSRNKDRVAEKPKKYIRLATPLKKNIKTTLLLILAAIITTLALDVFIKPWGLYNVGLRGITQTLFYVWQSFTPSLSTSMSYVIFFIANIPFAIFGWFKLGKRFTIITIIFIATQYLFSFIFDYSHLYSFVKPFGHTVEFYKQNKVEWAIYTLPFISVIIGGIIYGVGVGLIYKAGGSTGGSKFVVTWLSAKKNKPIGFISLIIALFVVAIGITVNKVIIDHDEVIVAATSTAAICSMIFAWTSNMTLDKVFPKSKKTEIKLFTTKKDAVIRYLDINLLFNRPYSYHKVSSAYKTDRRYEFNFIVSSEEKKILVDSIRNIDPQAFISISDIKDVSGRFYNYWFE</sequence>
<name>A0A4R0XMP2_9MOLU</name>
<dbReference type="PANTHER" id="PTHR33545:SF5">
    <property type="entry name" value="UPF0750 MEMBRANE PROTEIN YITT"/>
    <property type="match status" value="1"/>
</dbReference>
<comment type="subcellular location">
    <subcellularLocation>
        <location evidence="1">Cell membrane</location>
        <topology evidence="1">Multi-pass membrane protein</topology>
    </subcellularLocation>
</comment>
<feature type="domain" description="DUF2179" evidence="7">
    <location>
        <begin position="422"/>
        <end position="472"/>
    </location>
</feature>